<dbReference type="Pfam" id="PF13520">
    <property type="entry name" value="AA_permease_2"/>
    <property type="match status" value="1"/>
</dbReference>
<dbReference type="InterPro" id="IPR050367">
    <property type="entry name" value="APC_superfamily"/>
</dbReference>
<evidence type="ECO:0000313" key="10">
    <source>
        <dbReference type="EMBL" id="BDB96536.1"/>
    </source>
</evidence>
<feature type="transmembrane region" description="Helical" evidence="9">
    <location>
        <begin position="218"/>
        <end position="244"/>
    </location>
</feature>
<feature type="transmembrane region" description="Helical" evidence="9">
    <location>
        <begin position="145"/>
        <end position="165"/>
    </location>
</feature>
<dbReference type="Gene3D" id="1.20.1740.10">
    <property type="entry name" value="Amino acid/polyamine transporter I"/>
    <property type="match status" value="1"/>
</dbReference>
<gene>
    <name evidence="10" type="ORF">HYD_6690</name>
</gene>
<evidence type="ECO:0000256" key="3">
    <source>
        <dbReference type="ARBA" id="ARBA00021069"/>
    </source>
</evidence>
<comment type="similarity">
    <text evidence="2">Belongs to the amino acid-polyamine-organocation (APC) superfamily. Basic amino acid/polyamine antiporter (APA) (TC 2.A.3.2) family.</text>
</comment>
<feature type="transmembrane region" description="Helical" evidence="9">
    <location>
        <begin position="264"/>
        <end position="284"/>
    </location>
</feature>
<sequence length="419" mass="45042">MKEYMQRAGFWSLLALVIGVQLGLGATILPSNLAPYGVWGILSFLITGSGVISLALVFAALSENSRAGGPYVYVQDAFGDRAAFVAAWSYWIISWVGTVPILVFAAGSMEMLFGGWSTSTAIIVEITILTVITLINLTGVGAGEIIFSAARVIPFVVFPFIALKYGSLKNIEIPKDISPMLALNKASLIALWGFLGIEAGTTPADTVENPNKTIPRAIIYGTFIVAALYIVNLVSVMSVVPAGALSNSLSPYATYLEYSMGGDYAKVVSVFIIIVCVGCVKSWILTSGEAAYSAAQEQMFPSSFAKRNKFASPYVGVITTSVLMGICGLMLKNNTIKEQINILIEFCSTAYLILYMICAVILGIMMWRRKIAASVMRWSLVTVGLAFCSWAICMARPRDIIGAAMIPLSGVVLGLFRRK</sequence>
<dbReference type="PANTHER" id="PTHR42770:SF18">
    <property type="entry name" value="ARGININE_AGMATINE ANTIPORTER"/>
    <property type="match status" value="1"/>
</dbReference>
<reference evidence="10" key="1">
    <citation type="submission" date="2021-10" db="EMBL/GenBank/DDBJ databases">
        <title>Genome Sequence of The Candidatus Hydrogeosomobacter endosymbioticus, an Intracellular Bacterial Symbiont of the Anaerobic Ciliate GW7.</title>
        <authorList>
            <person name="Shiohama Y."/>
            <person name="Shinzato N."/>
        </authorList>
    </citation>
    <scope>NUCLEOTIDE SEQUENCE [LARGE SCALE GENOMIC DNA]</scope>
    <source>
        <strain evidence="10">200920</strain>
    </source>
</reference>
<evidence type="ECO:0000256" key="4">
    <source>
        <dbReference type="ARBA" id="ARBA00022475"/>
    </source>
</evidence>
<name>A0ABN6L3S7_9PROT</name>
<dbReference type="RefSeq" id="WP_236864964.1">
    <property type="nucleotide sequence ID" value="NZ_AP025225.1"/>
</dbReference>
<keyword evidence="11" id="KW-1185">Reference proteome</keyword>
<feature type="transmembrane region" description="Helical" evidence="9">
    <location>
        <begin position="375"/>
        <end position="394"/>
    </location>
</feature>
<accession>A0ABN6L3S7</accession>
<evidence type="ECO:0000256" key="7">
    <source>
        <dbReference type="ARBA" id="ARBA00023136"/>
    </source>
</evidence>
<evidence type="ECO:0000256" key="2">
    <source>
        <dbReference type="ARBA" id="ARBA00008220"/>
    </source>
</evidence>
<comment type="function">
    <text evidence="8">Major component of the acid-resistance (AR) system allowing enteric pathogens to survive the acidic environment in the stomach. Exchanges extracellular arginine for its intracellular decarboxylation product agmatine (Agm) thereby expelling intracellular protons. Probably undergoes several conformational states in order to translocate the substrate across the membrane; keeps the substrate accessible to only 1 side of the membrane at a time by opening and closing 3 membrane-internal gates.</text>
</comment>
<evidence type="ECO:0000256" key="6">
    <source>
        <dbReference type="ARBA" id="ARBA00022989"/>
    </source>
</evidence>
<feature type="transmembrane region" description="Helical" evidence="9">
    <location>
        <begin position="82"/>
        <end position="107"/>
    </location>
</feature>
<dbReference type="PANTHER" id="PTHR42770">
    <property type="entry name" value="AMINO ACID TRANSPORTER-RELATED"/>
    <property type="match status" value="1"/>
</dbReference>
<feature type="transmembrane region" description="Helical" evidence="9">
    <location>
        <begin position="41"/>
        <end position="61"/>
    </location>
</feature>
<evidence type="ECO:0000256" key="9">
    <source>
        <dbReference type="SAM" id="Phobius"/>
    </source>
</evidence>
<dbReference type="InterPro" id="IPR002293">
    <property type="entry name" value="AA/rel_permease1"/>
</dbReference>
<proteinExistence type="inferred from homology"/>
<evidence type="ECO:0000256" key="1">
    <source>
        <dbReference type="ARBA" id="ARBA00004651"/>
    </source>
</evidence>
<dbReference type="EMBL" id="AP025225">
    <property type="protein sequence ID" value="BDB96536.1"/>
    <property type="molecule type" value="Genomic_DNA"/>
</dbReference>
<evidence type="ECO:0000313" key="11">
    <source>
        <dbReference type="Proteomes" id="UP001320209"/>
    </source>
</evidence>
<feature type="transmembrane region" description="Helical" evidence="9">
    <location>
        <begin position="177"/>
        <end position="197"/>
    </location>
</feature>
<keyword evidence="5 9" id="KW-0812">Transmembrane</keyword>
<protein>
    <recommendedName>
        <fullName evidence="3">Arginine/agmatine antiporter</fullName>
    </recommendedName>
</protein>
<feature type="transmembrane region" description="Helical" evidence="9">
    <location>
        <begin position="400"/>
        <end position="416"/>
    </location>
</feature>
<evidence type="ECO:0000256" key="5">
    <source>
        <dbReference type="ARBA" id="ARBA00022692"/>
    </source>
</evidence>
<evidence type="ECO:0000256" key="8">
    <source>
        <dbReference type="ARBA" id="ARBA00045636"/>
    </source>
</evidence>
<keyword evidence="6 9" id="KW-1133">Transmembrane helix</keyword>
<feature type="transmembrane region" description="Helical" evidence="9">
    <location>
        <begin position="113"/>
        <end position="138"/>
    </location>
</feature>
<dbReference type="Proteomes" id="UP001320209">
    <property type="component" value="Chromosome"/>
</dbReference>
<feature type="transmembrane region" description="Helical" evidence="9">
    <location>
        <begin position="343"/>
        <end position="363"/>
    </location>
</feature>
<dbReference type="PIRSF" id="PIRSF006060">
    <property type="entry name" value="AA_transporter"/>
    <property type="match status" value="1"/>
</dbReference>
<comment type="subcellular location">
    <subcellularLocation>
        <location evidence="1">Cell membrane</location>
        <topology evidence="1">Multi-pass membrane protein</topology>
    </subcellularLocation>
</comment>
<keyword evidence="7 9" id="KW-0472">Membrane</keyword>
<organism evidence="10 11">
    <name type="scientific">Candidatus Hydrogenosomobacter endosymbioticus</name>
    <dbReference type="NCBI Taxonomy" id="2558174"/>
    <lineage>
        <taxon>Bacteria</taxon>
        <taxon>Pseudomonadati</taxon>
        <taxon>Pseudomonadota</taxon>
        <taxon>Alphaproteobacteria</taxon>
        <taxon>Holosporales</taxon>
        <taxon>Holosporaceae</taxon>
        <taxon>Candidatus Hydrogenosomobacter</taxon>
    </lineage>
</organism>
<feature type="transmembrane region" description="Helical" evidence="9">
    <location>
        <begin position="311"/>
        <end position="331"/>
    </location>
</feature>
<keyword evidence="4" id="KW-1003">Cell membrane</keyword>